<dbReference type="InterPro" id="IPR013766">
    <property type="entry name" value="Thioredoxin_domain"/>
</dbReference>
<dbReference type="Gene3D" id="3.40.30.10">
    <property type="entry name" value="Glutaredoxin"/>
    <property type="match status" value="1"/>
</dbReference>
<dbReference type="CDD" id="cd02968">
    <property type="entry name" value="SCO"/>
    <property type="match status" value="1"/>
</dbReference>
<reference evidence="4" key="1">
    <citation type="submission" date="2022-05" db="EMBL/GenBank/DDBJ databases">
        <authorList>
            <person name="Jo J.-H."/>
            <person name="Im W.-T."/>
        </authorList>
    </citation>
    <scope>NUCLEOTIDE SEQUENCE</scope>
    <source>
        <strain evidence="4">SE158</strain>
    </source>
</reference>
<comment type="caution">
    <text evidence="4">The sequence shown here is derived from an EMBL/GenBank/DDBJ whole genome shotgun (WGS) entry which is preliminary data.</text>
</comment>
<dbReference type="PANTHER" id="PTHR12151:SF25">
    <property type="entry name" value="LINALOOL DEHYDRATASE_ISOMERASE DOMAIN-CONTAINING PROTEIN"/>
    <property type="match status" value="1"/>
</dbReference>
<comment type="similarity">
    <text evidence="1">Belongs to the SCO1/2 family.</text>
</comment>
<evidence type="ECO:0000259" key="3">
    <source>
        <dbReference type="PROSITE" id="PS51352"/>
    </source>
</evidence>
<dbReference type="SUPFAM" id="SSF52833">
    <property type="entry name" value="Thioredoxin-like"/>
    <property type="match status" value="1"/>
</dbReference>
<protein>
    <submittedName>
        <fullName evidence="4">SCO family protein</fullName>
    </submittedName>
</protein>
<evidence type="ECO:0000256" key="1">
    <source>
        <dbReference type="ARBA" id="ARBA00010996"/>
    </source>
</evidence>
<sequence length="194" mass="20883">MRNLRLALWLLAAVAAMIGGALLWRQSDAPLLKPVPTQVSFGGPFTLVDSKGQPFASSKLAGKPYAIFFGFTHCPDVCPTTLARLVKLRREVGSEGAFQIVFVTVDPERDGPKEVGNYADLFGAPVIGLTGSTAQIALVKKEYGIFSQKVGTGDDYTIDHTATVLLFDKDQKFQATIAPDEPDETAIAKLKKLA</sequence>
<name>A0ABT0RNX9_9SPHN</name>
<evidence type="ECO:0000256" key="2">
    <source>
        <dbReference type="ARBA" id="ARBA00023008"/>
    </source>
</evidence>
<dbReference type="InterPro" id="IPR036249">
    <property type="entry name" value="Thioredoxin-like_sf"/>
</dbReference>
<accession>A0ABT0RNX9</accession>
<evidence type="ECO:0000313" key="4">
    <source>
        <dbReference type="EMBL" id="MCL6684362.1"/>
    </source>
</evidence>
<dbReference type="InterPro" id="IPR003782">
    <property type="entry name" value="SCO1/SenC"/>
</dbReference>
<dbReference type="PANTHER" id="PTHR12151">
    <property type="entry name" value="ELECTRON TRANSPORT PROTIN SCO1/SENC FAMILY MEMBER"/>
    <property type="match status" value="1"/>
</dbReference>
<gene>
    <name evidence="4" type="ORF">LZ536_10690</name>
</gene>
<organism evidence="4 5">
    <name type="scientific">Sphingomonas alba</name>
    <dbReference type="NCBI Taxonomy" id="2908208"/>
    <lineage>
        <taxon>Bacteria</taxon>
        <taxon>Pseudomonadati</taxon>
        <taxon>Pseudomonadota</taxon>
        <taxon>Alphaproteobacteria</taxon>
        <taxon>Sphingomonadales</taxon>
        <taxon>Sphingomonadaceae</taxon>
        <taxon>Sphingomonas</taxon>
    </lineage>
</organism>
<keyword evidence="5" id="KW-1185">Reference proteome</keyword>
<proteinExistence type="inferred from homology"/>
<dbReference type="Proteomes" id="UP001165363">
    <property type="component" value="Unassembled WGS sequence"/>
</dbReference>
<evidence type="ECO:0000313" key="5">
    <source>
        <dbReference type="Proteomes" id="UP001165363"/>
    </source>
</evidence>
<dbReference type="PROSITE" id="PS51352">
    <property type="entry name" value="THIOREDOXIN_2"/>
    <property type="match status" value="1"/>
</dbReference>
<dbReference type="RefSeq" id="WP_249848777.1">
    <property type="nucleotide sequence ID" value="NZ_JAMGBD010000002.1"/>
</dbReference>
<keyword evidence="2" id="KW-0186">Copper</keyword>
<feature type="domain" description="Thioredoxin" evidence="3">
    <location>
        <begin position="36"/>
        <end position="194"/>
    </location>
</feature>
<dbReference type="Pfam" id="PF02630">
    <property type="entry name" value="SCO1-SenC"/>
    <property type="match status" value="1"/>
</dbReference>
<dbReference type="EMBL" id="JAMGBD010000002">
    <property type="protein sequence ID" value="MCL6684362.1"/>
    <property type="molecule type" value="Genomic_DNA"/>
</dbReference>